<evidence type="ECO:0000313" key="4">
    <source>
        <dbReference type="Proteomes" id="UP000240988"/>
    </source>
</evidence>
<protein>
    <submittedName>
        <fullName evidence="3">Mycobacterium rhizamassiliense ORFan</fullName>
    </submittedName>
</protein>
<dbReference type="STRING" id="1841860.GCA_900157375_03888"/>
<dbReference type="AlphaFoldDB" id="A0A2U3NX10"/>
<dbReference type="EMBL" id="FUFA01000005">
    <property type="protein sequence ID" value="SPM36047.1"/>
    <property type="molecule type" value="Genomic_DNA"/>
</dbReference>
<name>A0A2U3NX10_9MYCO</name>
<keyword evidence="2" id="KW-0812">Transmembrane</keyword>
<evidence type="ECO:0000256" key="1">
    <source>
        <dbReference type="SAM" id="MobiDB-lite"/>
    </source>
</evidence>
<evidence type="ECO:0000256" key="2">
    <source>
        <dbReference type="SAM" id="Phobius"/>
    </source>
</evidence>
<keyword evidence="4" id="KW-1185">Reference proteome</keyword>
<organism evidence="3 4">
    <name type="scientific">Mycobacterium rhizamassiliense</name>
    <dbReference type="NCBI Taxonomy" id="1841860"/>
    <lineage>
        <taxon>Bacteria</taxon>
        <taxon>Bacillati</taxon>
        <taxon>Actinomycetota</taxon>
        <taxon>Actinomycetes</taxon>
        <taxon>Mycobacteriales</taxon>
        <taxon>Mycobacteriaceae</taxon>
        <taxon>Mycobacterium</taxon>
    </lineage>
</organism>
<dbReference type="Proteomes" id="UP000240988">
    <property type="component" value="Unassembled WGS sequence"/>
</dbReference>
<proteinExistence type="predicted"/>
<feature type="region of interest" description="Disordered" evidence="1">
    <location>
        <begin position="241"/>
        <end position="270"/>
    </location>
</feature>
<feature type="non-terminal residue" evidence="3">
    <location>
        <position position="1"/>
    </location>
</feature>
<keyword evidence="2" id="KW-0472">Membrane</keyword>
<feature type="transmembrane region" description="Helical" evidence="2">
    <location>
        <begin position="14"/>
        <end position="37"/>
    </location>
</feature>
<reference evidence="3 4" key="1">
    <citation type="submission" date="2017-01" db="EMBL/GenBank/DDBJ databases">
        <authorList>
            <consortium name="Urmite Genomes"/>
        </authorList>
    </citation>
    <scope>NUCLEOTIDE SEQUENCE [LARGE SCALE GENOMIC DNA]</scope>
    <source>
        <strain evidence="3 4">AB57</strain>
    </source>
</reference>
<accession>A0A2U3NX10</accession>
<evidence type="ECO:0000313" key="3">
    <source>
        <dbReference type="EMBL" id="SPM36047.1"/>
    </source>
</evidence>
<feature type="compositionally biased region" description="Low complexity" evidence="1">
    <location>
        <begin position="245"/>
        <end position="256"/>
    </location>
</feature>
<sequence length="270" mass="28698">VTPTPARLRLRRRLLIYSAPLTIAALLVAAKLISVVVAGNSAVSAFAGGDGSALRTDATVLRVVNIVEPAKAPFAAGVAALLEGRLADADGDFSDALARTDAAGSCPARVNLELVRETQGDRAATAGDPGRASDRYGSALTVVDGAPATCFSHNTDPDAQRRAIRNDTRRRLEDKRAALTAAPQEQLPAPPLRVRVGVMGEAGGRRPSPSRPTGGRYRRARFIRPMAIRSTSCSRCCRTRRAHYRPGTPRRGLSGSRRGRPTRPAVPVRQ</sequence>
<gene>
    <name evidence="3" type="ORF">MRAB57_3885</name>
</gene>
<keyword evidence="2" id="KW-1133">Transmembrane helix</keyword>